<evidence type="ECO:0000313" key="2">
    <source>
        <dbReference type="Proteomes" id="UP000634136"/>
    </source>
</evidence>
<sequence length="102" mass="10858">MVGSNMELVACSNDLSSSLSAFFFGDVVVDARINQFAAVFGSSTNNREETRGGIGTIIFFNNISIHHKRKELQRQVNHGAGTTSSLSLAVLDGLGGIRSLAK</sequence>
<proteinExistence type="predicted"/>
<protein>
    <submittedName>
        <fullName evidence="1">Uncharacterized protein</fullName>
    </submittedName>
</protein>
<comment type="caution">
    <text evidence="1">The sequence shown here is derived from an EMBL/GenBank/DDBJ whole genome shotgun (WGS) entry which is preliminary data.</text>
</comment>
<dbReference type="Proteomes" id="UP000634136">
    <property type="component" value="Unassembled WGS sequence"/>
</dbReference>
<keyword evidence="2" id="KW-1185">Reference proteome</keyword>
<name>A0A835C8C6_9FABA</name>
<dbReference type="AlphaFoldDB" id="A0A835C8C6"/>
<evidence type="ECO:0000313" key="1">
    <source>
        <dbReference type="EMBL" id="KAF7833266.1"/>
    </source>
</evidence>
<reference evidence="1" key="1">
    <citation type="submission" date="2020-09" db="EMBL/GenBank/DDBJ databases">
        <title>Genome-Enabled Discovery of Anthraquinone Biosynthesis in Senna tora.</title>
        <authorList>
            <person name="Kang S.-H."/>
            <person name="Pandey R.P."/>
            <person name="Lee C.-M."/>
            <person name="Sim J.-S."/>
            <person name="Jeong J.-T."/>
            <person name="Choi B.-S."/>
            <person name="Jung M."/>
            <person name="Ginzburg D."/>
            <person name="Zhao K."/>
            <person name="Won S.Y."/>
            <person name="Oh T.-J."/>
            <person name="Yu Y."/>
            <person name="Kim N.-H."/>
            <person name="Lee O.R."/>
            <person name="Lee T.-H."/>
            <person name="Bashyal P."/>
            <person name="Kim T.-S."/>
            <person name="Lee W.-H."/>
            <person name="Kawkins C."/>
            <person name="Kim C.-K."/>
            <person name="Kim J.S."/>
            <person name="Ahn B.O."/>
            <person name="Rhee S.Y."/>
            <person name="Sohng J.K."/>
        </authorList>
    </citation>
    <scope>NUCLEOTIDE SEQUENCE</scope>
    <source>
        <tissue evidence="1">Leaf</tissue>
    </source>
</reference>
<dbReference type="EMBL" id="JAAIUW010000005">
    <property type="protein sequence ID" value="KAF7833266.1"/>
    <property type="molecule type" value="Genomic_DNA"/>
</dbReference>
<accession>A0A835C8C6</accession>
<gene>
    <name evidence="1" type="ORF">G2W53_015599</name>
</gene>
<organism evidence="1 2">
    <name type="scientific">Senna tora</name>
    <dbReference type="NCBI Taxonomy" id="362788"/>
    <lineage>
        <taxon>Eukaryota</taxon>
        <taxon>Viridiplantae</taxon>
        <taxon>Streptophyta</taxon>
        <taxon>Embryophyta</taxon>
        <taxon>Tracheophyta</taxon>
        <taxon>Spermatophyta</taxon>
        <taxon>Magnoliopsida</taxon>
        <taxon>eudicotyledons</taxon>
        <taxon>Gunneridae</taxon>
        <taxon>Pentapetalae</taxon>
        <taxon>rosids</taxon>
        <taxon>fabids</taxon>
        <taxon>Fabales</taxon>
        <taxon>Fabaceae</taxon>
        <taxon>Caesalpinioideae</taxon>
        <taxon>Cassia clade</taxon>
        <taxon>Senna</taxon>
    </lineage>
</organism>